<dbReference type="GO" id="GO:0003677">
    <property type="term" value="F:DNA binding"/>
    <property type="evidence" value="ECO:0007669"/>
    <property type="project" value="InterPro"/>
</dbReference>
<dbReference type="Proteomes" id="UP000500843">
    <property type="component" value="Chromosome 2"/>
</dbReference>
<protein>
    <submittedName>
        <fullName evidence="7">Sigma-70 family RNA polymerase sigma factor</fullName>
    </submittedName>
</protein>
<keyword evidence="4" id="KW-0804">Transcription</keyword>
<dbReference type="SUPFAM" id="SSF88946">
    <property type="entry name" value="Sigma2 domain of RNA polymerase sigma factors"/>
    <property type="match status" value="1"/>
</dbReference>
<dbReference type="AlphaFoldDB" id="A0A7D4G8U6"/>
<dbReference type="InterPro" id="IPR036388">
    <property type="entry name" value="WH-like_DNA-bd_sf"/>
</dbReference>
<dbReference type="InterPro" id="IPR013249">
    <property type="entry name" value="RNA_pol_sigma70_r4_t2"/>
</dbReference>
<evidence type="ECO:0000256" key="2">
    <source>
        <dbReference type="ARBA" id="ARBA00023015"/>
    </source>
</evidence>
<dbReference type="PANTHER" id="PTHR43133">
    <property type="entry name" value="RNA POLYMERASE ECF-TYPE SIGMA FACTO"/>
    <property type="match status" value="1"/>
</dbReference>
<dbReference type="InterPro" id="IPR013325">
    <property type="entry name" value="RNA_pol_sigma_r2"/>
</dbReference>
<dbReference type="PANTHER" id="PTHR43133:SF46">
    <property type="entry name" value="RNA POLYMERASE SIGMA-70 FACTOR ECF SUBFAMILY"/>
    <property type="match status" value="1"/>
</dbReference>
<keyword evidence="2" id="KW-0805">Transcription regulation</keyword>
<organism evidence="7 8">
    <name type="scientific">Prevotella melaninogenica</name>
    <dbReference type="NCBI Taxonomy" id="28132"/>
    <lineage>
        <taxon>Bacteria</taxon>
        <taxon>Pseudomonadati</taxon>
        <taxon>Bacteroidota</taxon>
        <taxon>Bacteroidia</taxon>
        <taxon>Bacteroidales</taxon>
        <taxon>Prevotellaceae</taxon>
        <taxon>Prevotella</taxon>
    </lineage>
</organism>
<dbReference type="InterPro" id="IPR007627">
    <property type="entry name" value="RNA_pol_sigma70_r2"/>
</dbReference>
<accession>A0A7D4G8U6</accession>
<evidence type="ECO:0000313" key="7">
    <source>
        <dbReference type="EMBL" id="QKH89615.1"/>
    </source>
</evidence>
<feature type="domain" description="RNA polymerase sigma factor 70 region 4 type 2" evidence="6">
    <location>
        <begin position="114"/>
        <end position="158"/>
    </location>
</feature>
<dbReference type="InterPro" id="IPR039425">
    <property type="entry name" value="RNA_pol_sigma-70-like"/>
</dbReference>
<dbReference type="Gene3D" id="1.10.1740.10">
    <property type="match status" value="1"/>
</dbReference>
<proteinExistence type="inferred from homology"/>
<evidence type="ECO:0000259" key="5">
    <source>
        <dbReference type="Pfam" id="PF04542"/>
    </source>
</evidence>
<dbReference type="NCBIfam" id="TIGR02937">
    <property type="entry name" value="sigma70-ECF"/>
    <property type="match status" value="1"/>
</dbReference>
<dbReference type="Gene3D" id="1.10.10.10">
    <property type="entry name" value="Winged helix-like DNA-binding domain superfamily/Winged helix DNA-binding domain"/>
    <property type="match status" value="1"/>
</dbReference>
<dbReference type="CDD" id="cd06171">
    <property type="entry name" value="Sigma70_r4"/>
    <property type="match status" value="1"/>
</dbReference>
<keyword evidence="3" id="KW-0731">Sigma factor</keyword>
<feature type="domain" description="RNA polymerase sigma-70 region 2" evidence="5">
    <location>
        <begin position="10"/>
        <end position="75"/>
    </location>
</feature>
<dbReference type="InterPro" id="IPR013324">
    <property type="entry name" value="RNA_pol_sigma_r3/r4-like"/>
</dbReference>
<dbReference type="EMBL" id="CP054011">
    <property type="protein sequence ID" value="QKH89615.1"/>
    <property type="molecule type" value="Genomic_DNA"/>
</dbReference>
<dbReference type="InterPro" id="IPR014284">
    <property type="entry name" value="RNA_pol_sigma-70_dom"/>
</dbReference>
<reference evidence="7 8" key="1">
    <citation type="submission" date="2020-05" db="EMBL/GenBank/DDBJ databases">
        <title>FDA dAtabase for Regulatory Grade micrObial Sequences (FDA-ARGOS): Supporting development and validation of Infectious Disease Dx tests.</title>
        <authorList>
            <person name="Moreno J."/>
            <person name="Tallon L."/>
            <person name="Sadzewicz L."/>
            <person name="Zhao X."/>
            <person name="Vavikolanu K."/>
            <person name="Mehta A."/>
            <person name="Aluvathingal J."/>
            <person name="Nadendla S."/>
            <person name="Myers T."/>
            <person name="Yan Y."/>
            <person name="Sichtig H."/>
        </authorList>
    </citation>
    <scope>NUCLEOTIDE SEQUENCE [LARGE SCALE GENOMIC DNA]</scope>
    <source>
        <strain evidence="7 8">FDAARGOS_760</strain>
    </source>
</reference>
<evidence type="ECO:0000256" key="1">
    <source>
        <dbReference type="ARBA" id="ARBA00010641"/>
    </source>
</evidence>
<comment type="similarity">
    <text evidence="1">Belongs to the sigma-70 factor family. ECF subfamily.</text>
</comment>
<dbReference type="Pfam" id="PF04542">
    <property type="entry name" value="Sigma70_r2"/>
    <property type="match status" value="1"/>
</dbReference>
<sequence length="167" mass="19455">MSKEETIEHLFRMHYGVMFRLAVAMLYDSDEAKDAVSEVFARLFRDNTHLPKKGTSGYLLVSVRNQCLDIIRQKQLRERVNKLLTTETETEPDLSHVQHQTDRYMALLAFADSKLTSQTRTVFRLRFDQRLSYKAIAEQTGISEAAVYKHLAQAIKKMKEQFNPNQK</sequence>
<dbReference type="Pfam" id="PF08281">
    <property type="entry name" value="Sigma70_r4_2"/>
    <property type="match status" value="1"/>
</dbReference>
<evidence type="ECO:0000256" key="3">
    <source>
        <dbReference type="ARBA" id="ARBA00023082"/>
    </source>
</evidence>
<name>A0A7D4G8U6_9BACT</name>
<dbReference type="SUPFAM" id="SSF88659">
    <property type="entry name" value="Sigma3 and sigma4 domains of RNA polymerase sigma factors"/>
    <property type="match status" value="1"/>
</dbReference>
<dbReference type="GO" id="GO:0016987">
    <property type="term" value="F:sigma factor activity"/>
    <property type="evidence" value="ECO:0007669"/>
    <property type="project" value="UniProtKB-KW"/>
</dbReference>
<evidence type="ECO:0000256" key="4">
    <source>
        <dbReference type="ARBA" id="ARBA00023163"/>
    </source>
</evidence>
<dbReference type="GO" id="GO:0006352">
    <property type="term" value="P:DNA-templated transcription initiation"/>
    <property type="evidence" value="ECO:0007669"/>
    <property type="project" value="InterPro"/>
</dbReference>
<evidence type="ECO:0000313" key="8">
    <source>
        <dbReference type="Proteomes" id="UP000500843"/>
    </source>
</evidence>
<evidence type="ECO:0000259" key="6">
    <source>
        <dbReference type="Pfam" id="PF08281"/>
    </source>
</evidence>
<gene>
    <name evidence="7" type="ORF">FIU21_12090</name>
</gene>
<dbReference type="RefSeq" id="WP_004358954.1">
    <property type="nucleotide sequence ID" value="NZ_CP054011.1"/>
</dbReference>